<sequence length="363" mass="38704">MSPTLEIVAPAPREAAQLTIVLWAAALSVIVPGIAVSGQMAGLGEWITLIWGTLAAILLASLIYLALRWASGRPLWIALPLGLAALLVTALLQMAADFGGQFFVHAFMDTRVPDHSPQSLLLVTVIYFLIDGCTAALFVILGTVRRIRLREQELAAARVAGLESELNLLRLQLNPHFLCNSLNAISSLILTERIAEANQMVEGLSGFLRATMDLDTGMVALADELETVERYLELEGARFGSRLQVSIAAEPGMLGQQVPSFLLQPLVENAIKHGVEATAGDSTLDIAARREGDALLLIVENRGAGPRRPPSRPGHGIGLANTRARLGMLYGAAARLDGAPIEQGYRATIRLPLAEANAAVHAA</sequence>
<evidence type="ECO:0000313" key="4">
    <source>
        <dbReference type="EMBL" id="MBB4838022.1"/>
    </source>
</evidence>
<accession>A0A7W7NRP4</accession>
<name>A0A7W7NRP4_9SPHN</name>
<evidence type="ECO:0000259" key="2">
    <source>
        <dbReference type="Pfam" id="PF02518"/>
    </source>
</evidence>
<gene>
    <name evidence="4" type="ORF">HNP52_001073</name>
</gene>
<feature type="domain" description="Signal transduction histidine kinase internal region" evidence="3">
    <location>
        <begin position="165"/>
        <end position="243"/>
    </location>
</feature>
<dbReference type="AlphaFoldDB" id="A0A7W7NRP4"/>
<proteinExistence type="predicted"/>
<keyword evidence="1" id="KW-1133">Transmembrane helix</keyword>
<feature type="transmembrane region" description="Helical" evidence="1">
    <location>
        <begin position="46"/>
        <end position="67"/>
    </location>
</feature>
<evidence type="ECO:0000256" key="1">
    <source>
        <dbReference type="SAM" id="Phobius"/>
    </source>
</evidence>
<dbReference type="PANTHER" id="PTHR34220">
    <property type="entry name" value="SENSOR HISTIDINE KINASE YPDA"/>
    <property type="match status" value="1"/>
</dbReference>
<keyword evidence="1" id="KW-0472">Membrane</keyword>
<dbReference type="GO" id="GO:0000155">
    <property type="term" value="F:phosphorelay sensor kinase activity"/>
    <property type="evidence" value="ECO:0007669"/>
    <property type="project" value="InterPro"/>
</dbReference>
<keyword evidence="5" id="KW-1185">Reference proteome</keyword>
<dbReference type="InterPro" id="IPR036890">
    <property type="entry name" value="HATPase_C_sf"/>
</dbReference>
<dbReference type="Pfam" id="PF02518">
    <property type="entry name" value="HATPase_c"/>
    <property type="match status" value="1"/>
</dbReference>
<dbReference type="Pfam" id="PF06580">
    <property type="entry name" value="His_kinase"/>
    <property type="match status" value="1"/>
</dbReference>
<feature type="transmembrane region" description="Helical" evidence="1">
    <location>
        <begin position="74"/>
        <end position="96"/>
    </location>
</feature>
<dbReference type="GO" id="GO:0016020">
    <property type="term" value="C:membrane"/>
    <property type="evidence" value="ECO:0007669"/>
    <property type="project" value="InterPro"/>
</dbReference>
<evidence type="ECO:0000259" key="3">
    <source>
        <dbReference type="Pfam" id="PF06580"/>
    </source>
</evidence>
<feature type="transmembrane region" description="Helical" evidence="1">
    <location>
        <begin position="116"/>
        <end position="141"/>
    </location>
</feature>
<evidence type="ECO:0008006" key="6">
    <source>
        <dbReference type="Google" id="ProtNLM"/>
    </source>
</evidence>
<protein>
    <recommendedName>
        <fullName evidence="6">Signal transduction histidine kinase internal region domain-containing protein</fullName>
    </recommendedName>
</protein>
<keyword evidence="1" id="KW-0812">Transmembrane</keyword>
<dbReference type="SUPFAM" id="SSF55874">
    <property type="entry name" value="ATPase domain of HSP90 chaperone/DNA topoisomerase II/histidine kinase"/>
    <property type="match status" value="1"/>
</dbReference>
<dbReference type="Proteomes" id="UP000575241">
    <property type="component" value="Unassembled WGS sequence"/>
</dbReference>
<dbReference type="Gene3D" id="3.30.565.10">
    <property type="entry name" value="Histidine kinase-like ATPase, C-terminal domain"/>
    <property type="match status" value="1"/>
</dbReference>
<dbReference type="InterPro" id="IPR003594">
    <property type="entry name" value="HATPase_dom"/>
</dbReference>
<dbReference type="EMBL" id="JACHLN010000001">
    <property type="protein sequence ID" value="MBB4838022.1"/>
    <property type="molecule type" value="Genomic_DNA"/>
</dbReference>
<dbReference type="InterPro" id="IPR010559">
    <property type="entry name" value="Sig_transdc_His_kin_internal"/>
</dbReference>
<feature type="domain" description="Histidine kinase/HSP90-like ATPase" evidence="2">
    <location>
        <begin position="262"/>
        <end position="354"/>
    </location>
</feature>
<feature type="transmembrane region" description="Helical" evidence="1">
    <location>
        <begin position="20"/>
        <end position="40"/>
    </location>
</feature>
<evidence type="ECO:0000313" key="5">
    <source>
        <dbReference type="Proteomes" id="UP000575241"/>
    </source>
</evidence>
<dbReference type="RefSeq" id="WP_184163487.1">
    <property type="nucleotide sequence ID" value="NZ_JACHLN010000001.1"/>
</dbReference>
<organism evidence="4 5">
    <name type="scientific">Sphingomonas kyeonggiensis</name>
    <dbReference type="NCBI Taxonomy" id="1268553"/>
    <lineage>
        <taxon>Bacteria</taxon>
        <taxon>Pseudomonadati</taxon>
        <taxon>Pseudomonadota</taxon>
        <taxon>Alphaproteobacteria</taxon>
        <taxon>Sphingomonadales</taxon>
        <taxon>Sphingomonadaceae</taxon>
        <taxon>Sphingomonas</taxon>
    </lineage>
</organism>
<reference evidence="4 5" key="1">
    <citation type="submission" date="2020-08" db="EMBL/GenBank/DDBJ databases">
        <title>Functional genomics of gut bacteria from endangered species of beetles.</title>
        <authorList>
            <person name="Carlos-Shanley C."/>
        </authorList>
    </citation>
    <scope>NUCLEOTIDE SEQUENCE [LARGE SCALE GENOMIC DNA]</scope>
    <source>
        <strain evidence="4 5">S00224</strain>
    </source>
</reference>
<dbReference type="PANTHER" id="PTHR34220:SF7">
    <property type="entry name" value="SENSOR HISTIDINE KINASE YPDA"/>
    <property type="match status" value="1"/>
</dbReference>
<comment type="caution">
    <text evidence="4">The sequence shown here is derived from an EMBL/GenBank/DDBJ whole genome shotgun (WGS) entry which is preliminary data.</text>
</comment>
<dbReference type="InterPro" id="IPR050640">
    <property type="entry name" value="Bact_2-comp_sensor_kinase"/>
</dbReference>